<dbReference type="NCBIfam" id="TIGR01727">
    <property type="entry name" value="oligo_HPY"/>
    <property type="match status" value="1"/>
</dbReference>
<accession>A0A852VVX4</accession>
<evidence type="ECO:0000259" key="9">
    <source>
        <dbReference type="PROSITE" id="PS50893"/>
    </source>
</evidence>
<dbReference type="GeneID" id="98051190"/>
<evidence type="ECO:0000256" key="3">
    <source>
        <dbReference type="ARBA" id="ARBA00022448"/>
    </source>
</evidence>
<sequence length="349" mass="37593">MTISGTDTAPARTDPAPAGDPLLVVRDLRVRFTREGVPVHAVNGLSYSVAPGRTLAVIGESGSGKSVSSRALLGLLPGTARVTGSATFDGTELIGMPEREMRRRRGSDIAMVFQDPARSLNPTMRIGNQITEAVRVHADVDARSARERAVELLTLVRLPAPERRFFEYPHQLSGGMRQRVMIAIALAGQPRLLIADEATTALDVTTQAQIMELLAELQQRLGTAVVMISHDLGLAASYADDVLVMYAGRAVEYAPAPTLFGAVRMPYTAALLGAIPLLDRPSHSLLPVIPGQPPDLRALPEGCPFRPRCASADDLCLTEPPLTEHEPGHHWACWHPAPGRGAEPEEDRR</sequence>
<keyword evidence="4" id="KW-1003">Cell membrane</keyword>
<dbReference type="PROSITE" id="PS50893">
    <property type="entry name" value="ABC_TRANSPORTER_2"/>
    <property type="match status" value="1"/>
</dbReference>
<evidence type="ECO:0000313" key="11">
    <source>
        <dbReference type="Proteomes" id="UP000549695"/>
    </source>
</evidence>
<dbReference type="RefSeq" id="WP_179760622.1">
    <property type="nucleotide sequence ID" value="NZ_BAAAJZ010000008.1"/>
</dbReference>
<dbReference type="Pfam" id="PF08352">
    <property type="entry name" value="oligo_HPY"/>
    <property type="match status" value="1"/>
</dbReference>
<comment type="caution">
    <text evidence="10">The sequence shown here is derived from an EMBL/GenBank/DDBJ whole genome shotgun (WGS) entry which is preliminary data.</text>
</comment>
<dbReference type="Proteomes" id="UP000549695">
    <property type="component" value="Unassembled WGS sequence"/>
</dbReference>
<dbReference type="SMART" id="SM00382">
    <property type="entry name" value="AAA"/>
    <property type="match status" value="1"/>
</dbReference>
<keyword evidence="3" id="KW-0813">Transport</keyword>
<dbReference type="Gene3D" id="3.40.50.300">
    <property type="entry name" value="P-loop containing nucleotide triphosphate hydrolases"/>
    <property type="match status" value="1"/>
</dbReference>
<organism evidence="10 11">
    <name type="scientific">Pseudonocardia alni</name>
    <name type="common">Amycolata alni</name>
    <dbReference type="NCBI Taxonomy" id="33907"/>
    <lineage>
        <taxon>Bacteria</taxon>
        <taxon>Bacillati</taxon>
        <taxon>Actinomycetota</taxon>
        <taxon>Actinomycetes</taxon>
        <taxon>Pseudonocardiales</taxon>
        <taxon>Pseudonocardiaceae</taxon>
        <taxon>Pseudonocardia</taxon>
    </lineage>
</organism>
<dbReference type="InterPro" id="IPR027417">
    <property type="entry name" value="P-loop_NTPase"/>
</dbReference>
<keyword evidence="11" id="KW-1185">Reference proteome</keyword>
<evidence type="ECO:0000256" key="5">
    <source>
        <dbReference type="ARBA" id="ARBA00022741"/>
    </source>
</evidence>
<reference evidence="10 11" key="1">
    <citation type="submission" date="2020-07" db="EMBL/GenBank/DDBJ databases">
        <title>Sequencing the genomes of 1000 actinobacteria strains.</title>
        <authorList>
            <person name="Klenk H.-P."/>
        </authorList>
    </citation>
    <scope>NUCLEOTIDE SEQUENCE [LARGE SCALE GENOMIC DNA]</scope>
    <source>
        <strain evidence="10 11">DSM 44749</strain>
    </source>
</reference>
<dbReference type="CDD" id="cd03257">
    <property type="entry name" value="ABC_NikE_OppD_transporters"/>
    <property type="match status" value="1"/>
</dbReference>
<dbReference type="InterPro" id="IPR003439">
    <property type="entry name" value="ABC_transporter-like_ATP-bd"/>
</dbReference>
<comment type="similarity">
    <text evidence="2">Belongs to the ABC transporter superfamily.</text>
</comment>
<evidence type="ECO:0000313" key="10">
    <source>
        <dbReference type="EMBL" id="NYG01108.1"/>
    </source>
</evidence>
<evidence type="ECO:0000256" key="6">
    <source>
        <dbReference type="ARBA" id="ARBA00022840"/>
    </source>
</evidence>
<evidence type="ECO:0000256" key="7">
    <source>
        <dbReference type="ARBA" id="ARBA00023136"/>
    </source>
</evidence>
<dbReference type="EMBL" id="JACCCZ010000001">
    <property type="protein sequence ID" value="NYG01108.1"/>
    <property type="molecule type" value="Genomic_DNA"/>
</dbReference>
<keyword evidence="5" id="KW-0547">Nucleotide-binding</keyword>
<dbReference type="InterPro" id="IPR003593">
    <property type="entry name" value="AAA+_ATPase"/>
</dbReference>
<gene>
    <name evidence="10" type="ORF">HDA37_001393</name>
</gene>
<keyword evidence="7" id="KW-0472">Membrane</keyword>
<dbReference type="FunFam" id="3.40.50.300:FF:000016">
    <property type="entry name" value="Oligopeptide ABC transporter ATP-binding component"/>
    <property type="match status" value="1"/>
</dbReference>
<dbReference type="PANTHER" id="PTHR43297:SF7">
    <property type="entry name" value="D,D-DIPEPTIDE TRANSPORT ATP-BINDING PROTEIN DDPD-RELATED"/>
    <property type="match status" value="1"/>
</dbReference>
<evidence type="ECO:0000256" key="2">
    <source>
        <dbReference type="ARBA" id="ARBA00005417"/>
    </source>
</evidence>
<feature type="domain" description="ABC transporter" evidence="9">
    <location>
        <begin position="25"/>
        <end position="272"/>
    </location>
</feature>
<dbReference type="AlphaFoldDB" id="A0A852VVX4"/>
<evidence type="ECO:0000256" key="4">
    <source>
        <dbReference type="ARBA" id="ARBA00022475"/>
    </source>
</evidence>
<protein>
    <submittedName>
        <fullName evidence="10">Oligopeptide/dipeptide ABC transporter ATP-binding protein</fullName>
    </submittedName>
</protein>
<dbReference type="PANTHER" id="PTHR43297">
    <property type="entry name" value="OLIGOPEPTIDE TRANSPORT ATP-BINDING PROTEIN APPD"/>
    <property type="match status" value="1"/>
</dbReference>
<dbReference type="InterPro" id="IPR017871">
    <property type="entry name" value="ABC_transporter-like_CS"/>
</dbReference>
<dbReference type="SUPFAM" id="SSF52540">
    <property type="entry name" value="P-loop containing nucleoside triphosphate hydrolases"/>
    <property type="match status" value="1"/>
</dbReference>
<dbReference type="PROSITE" id="PS00211">
    <property type="entry name" value="ABC_TRANSPORTER_1"/>
    <property type="match status" value="1"/>
</dbReference>
<dbReference type="GO" id="GO:0015833">
    <property type="term" value="P:peptide transport"/>
    <property type="evidence" value="ECO:0007669"/>
    <property type="project" value="InterPro"/>
</dbReference>
<name>A0A852VVX4_PSEA5</name>
<feature type="region of interest" description="Disordered" evidence="8">
    <location>
        <begin position="1"/>
        <end position="20"/>
    </location>
</feature>
<dbReference type="InterPro" id="IPR013563">
    <property type="entry name" value="Oligopep_ABC_C"/>
</dbReference>
<dbReference type="Pfam" id="PF00005">
    <property type="entry name" value="ABC_tran"/>
    <property type="match status" value="1"/>
</dbReference>
<proteinExistence type="inferred from homology"/>
<dbReference type="InterPro" id="IPR050388">
    <property type="entry name" value="ABC_Ni/Peptide_Import"/>
</dbReference>
<keyword evidence="6 10" id="KW-0067">ATP-binding</keyword>
<evidence type="ECO:0000256" key="8">
    <source>
        <dbReference type="SAM" id="MobiDB-lite"/>
    </source>
</evidence>
<dbReference type="GO" id="GO:0016887">
    <property type="term" value="F:ATP hydrolysis activity"/>
    <property type="evidence" value="ECO:0007669"/>
    <property type="project" value="InterPro"/>
</dbReference>
<dbReference type="GO" id="GO:0005524">
    <property type="term" value="F:ATP binding"/>
    <property type="evidence" value="ECO:0007669"/>
    <property type="project" value="UniProtKB-KW"/>
</dbReference>
<dbReference type="GO" id="GO:0005886">
    <property type="term" value="C:plasma membrane"/>
    <property type="evidence" value="ECO:0007669"/>
    <property type="project" value="UniProtKB-SubCell"/>
</dbReference>
<evidence type="ECO:0000256" key="1">
    <source>
        <dbReference type="ARBA" id="ARBA00004202"/>
    </source>
</evidence>
<comment type="subcellular location">
    <subcellularLocation>
        <location evidence="1">Cell membrane</location>
        <topology evidence="1">Peripheral membrane protein</topology>
    </subcellularLocation>
</comment>